<reference evidence="7 8" key="1">
    <citation type="submission" date="2017-04" db="EMBL/GenBank/DDBJ databases">
        <title>A new member of the family Flavobacteriaceae isolated from ascidians.</title>
        <authorList>
            <person name="Chen L."/>
        </authorList>
    </citation>
    <scope>NUCLEOTIDE SEQUENCE [LARGE SCALE GENOMIC DNA]</scope>
    <source>
        <strain evidence="7 8">HQA918</strain>
    </source>
</reference>
<proteinExistence type="predicted"/>
<dbReference type="PROSITE" id="PS51257">
    <property type="entry name" value="PROKAR_LIPOPROTEIN"/>
    <property type="match status" value="1"/>
</dbReference>
<accession>A0A2A4G6K1</accession>
<dbReference type="InterPro" id="IPR055557">
    <property type="entry name" value="DUF7133"/>
</dbReference>
<feature type="region of interest" description="Disordered" evidence="3">
    <location>
        <begin position="32"/>
        <end position="52"/>
    </location>
</feature>
<evidence type="ECO:0000256" key="4">
    <source>
        <dbReference type="SAM" id="SignalP"/>
    </source>
</evidence>
<dbReference type="PANTHER" id="PTHR33546">
    <property type="entry name" value="LARGE, MULTIFUNCTIONAL SECRETED PROTEIN-RELATED"/>
    <property type="match status" value="1"/>
</dbReference>
<dbReference type="Pfam" id="PF06283">
    <property type="entry name" value="ThuA"/>
    <property type="match status" value="1"/>
</dbReference>
<dbReference type="EMBL" id="NBWU01000005">
    <property type="protein sequence ID" value="PCE63375.1"/>
    <property type="molecule type" value="Genomic_DNA"/>
</dbReference>
<evidence type="ECO:0000256" key="2">
    <source>
        <dbReference type="ARBA" id="ARBA00023008"/>
    </source>
</evidence>
<dbReference type="Proteomes" id="UP000219559">
    <property type="component" value="Unassembled WGS sequence"/>
</dbReference>
<dbReference type="GO" id="GO:0046872">
    <property type="term" value="F:metal ion binding"/>
    <property type="evidence" value="ECO:0007669"/>
    <property type="project" value="UniProtKB-KW"/>
</dbReference>
<keyword evidence="1" id="KW-0479">Metal-binding</keyword>
<dbReference type="SUPFAM" id="SSF49503">
    <property type="entry name" value="Cupredoxins"/>
    <property type="match status" value="1"/>
</dbReference>
<dbReference type="SUPFAM" id="SSF52317">
    <property type="entry name" value="Class I glutamine amidotransferase-like"/>
    <property type="match status" value="1"/>
</dbReference>
<dbReference type="Gene3D" id="1.25.10.10">
    <property type="entry name" value="Leucine-rich Repeat Variant"/>
    <property type="match status" value="1"/>
</dbReference>
<comment type="caution">
    <text evidence="7">The sequence shown here is derived from an EMBL/GenBank/DDBJ whole genome shotgun (WGS) entry which is preliminary data.</text>
</comment>
<dbReference type="InterPro" id="IPR008972">
    <property type="entry name" value="Cupredoxin"/>
</dbReference>
<feature type="signal peptide" evidence="4">
    <location>
        <begin position="1"/>
        <end position="25"/>
    </location>
</feature>
<dbReference type="InterPro" id="IPR011989">
    <property type="entry name" value="ARM-like"/>
</dbReference>
<evidence type="ECO:0000256" key="3">
    <source>
        <dbReference type="SAM" id="MobiDB-lite"/>
    </source>
</evidence>
<dbReference type="SUPFAM" id="SSF50952">
    <property type="entry name" value="Soluble quinoprotein glucose dehydrogenase"/>
    <property type="match status" value="1"/>
</dbReference>
<sequence length="1115" mass="124006">MNTMKAIFKALMAFAAIAIMITACKTDKGPLPPLTYTGEEPKVQDPLSPEDSQRHIQLPEGFEAQLFAAEPNIINPIAFSWDEKGRLWVVQSQDYPHGLANDVGGDRITICEDTNGDGKADTFTDFATEQSLTTGITIVDGGAIVAQAPNMVYLQDTDGDDKMDKSTILFDGFGTWDTHAGPSSLRYGLDNKIWGSVGYSGFENSFQGKNVNFKMGVFNFGRDGKSFEPVGQFNNNTWGLGFNENFEIFGSTANNNHACYVGIPLRYYEYLDKRPKWALNADFIQGHYEITPADTLIPLQQVDVRGGYTAAAGANFYTARNYPKAYWNQMYVTEPTGHLVHLARIEKEGAGYTEVDGGNIFASTDAWSAPVFAETGPDGNLWVADWYNPVIQHNPDKRGMENQIWNDEKGDGNAHINPLRDKGHGRIYIITHEDGDDSDIESLEDADNDELLEALSDPNMFWRTTAQRLIVEGNKKELIPELVKLAKNNAQIDETGLNAGALHALWTLDGLGAFDNEEHISLLYGALGNKSYAVQRAAIALLPATTEASEKLVASGLLQTSDLRLCKNAILKAGELPETVEMSAAMETLASVGVNSEDKWLDAAVKVYHREKNFEYVEEKDVDMLLGSAQEGKAVWSYTQETPAEGWNQVDFNTSSWKKGEAKFGGKKTFKKTLWSTQDIYLRREFTLKETLEEPVIKIAHDDGYSIYINGELLVSEEGASGKHKYIKLDKEKGKLFKKGKNLIAVHCHDNGGERYIDVGIGTVRKPVPDVTFNLKTVNQKMAFDKTVLEATAGQLIEIKLANPDQMSHNLVVIDKGSTEAFGKMVDDFMQKPEAAKMGYVPKSRYVLGATPMLEPGESGSVMVRLPNVPGRYPFVCTFPGHWRMMQGVIIVNAPGSYISKDERAPKISMMGGGGSHDFLRFFGIQDGKTLSLDGTNTVIYTENGKELEDLLPVTDVLHISNNKPFGATTQEAIFNRVNEGMAMLIYHPSTWYNWQDWPKYNKELVGGGSRSHEKLQTFEVKVVKPNHPIMKGVPAKFRIFDELYRWEQDPEGTDIEVLAMGRGLESGDEFPVVWIVKHPKSKIVANTLGHDERAHDIKPYQTILKNSIQWVLPQ</sequence>
<dbReference type="Pfam" id="PF23500">
    <property type="entry name" value="DUF7133"/>
    <property type="match status" value="1"/>
</dbReference>
<evidence type="ECO:0000313" key="8">
    <source>
        <dbReference type="Proteomes" id="UP000219559"/>
    </source>
</evidence>
<dbReference type="InterPro" id="IPR011041">
    <property type="entry name" value="Quinoprot_gluc/sorb_DH_b-prop"/>
</dbReference>
<dbReference type="InterPro" id="IPR013428">
    <property type="entry name" value="Membrane-bound_put_N"/>
</dbReference>
<dbReference type="InterPro" id="IPR029062">
    <property type="entry name" value="Class_I_gatase-like"/>
</dbReference>
<evidence type="ECO:0000313" key="7">
    <source>
        <dbReference type="EMBL" id="PCE63375.1"/>
    </source>
</evidence>
<dbReference type="AlphaFoldDB" id="A0A2A4G6K1"/>
<feature type="domain" description="DUF7133" evidence="6">
    <location>
        <begin position="48"/>
        <end position="434"/>
    </location>
</feature>
<dbReference type="PANTHER" id="PTHR33546:SF1">
    <property type="entry name" value="LARGE, MULTIFUNCTIONAL SECRETED PROTEIN"/>
    <property type="match status" value="1"/>
</dbReference>
<dbReference type="Gene3D" id="2.60.120.260">
    <property type="entry name" value="Galactose-binding domain-like"/>
    <property type="match status" value="1"/>
</dbReference>
<evidence type="ECO:0000259" key="5">
    <source>
        <dbReference type="Pfam" id="PF06283"/>
    </source>
</evidence>
<feature type="chain" id="PRO_5013105129" evidence="4">
    <location>
        <begin position="26"/>
        <end position="1115"/>
    </location>
</feature>
<dbReference type="InterPro" id="IPR029010">
    <property type="entry name" value="ThuA-like"/>
</dbReference>
<dbReference type="NCBIfam" id="TIGR02604">
    <property type="entry name" value="Piru_Ver_Nterm"/>
    <property type="match status" value="1"/>
</dbReference>
<keyword evidence="4" id="KW-0732">Signal</keyword>
<protein>
    <submittedName>
        <fullName evidence="7">Uncharacterized protein</fullName>
    </submittedName>
</protein>
<dbReference type="Gene3D" id="3.40.50.880">
    <property type="match status" value="1"/>
</dbReference>
<dbReference type="PROSITE" id="PS00196">
    <property type="entry name" value="COPPER_BLUE"/>
    <property type="match status" value="1"/>
</dbReference>
<keyword evidence="8" id="KW-1185">Reference proteome</keyword>
<feature type="domain" description="ThuA-like" evidence="5">
    <location>
        <begin position="938"/>
        <end position="1112"/>
    </location>
</feature>
<dbReference type="CDD" id="cd04233">
    <property type="entry name" value="Auracyanin"/>
    <property type="match status" value="1"/>
</dbReference>
<keyword evidence="2" id="KW-0186">Copper</keyword>
<dbReference type="InterPro" id="IPR028871">
    <property type="entry name" value="BlueCu_1_BS"/>
</dbReference>
<organism evidence="7 8">
    <name type="scientific">Sediminicola luteus</name>
    <dbReference type="NCBI Taxonomy" id="319238"/>
    <lineage>
        <taxon>Bacteria</taxon>
        <taxon>Pseudomonadati</taxon>
        <taxon>Bacteroidota</taxon>
        <taxon>Flavobacteriia</taxon>
        <taxon>Flavobacteriales</taxon>
        <taxon>Flavobacteriaceae</taxon>
        <taxon>Sediminicola</taxon>
    </lineage>
</organism>
<evidence type="ECO:0000259" key="6">
    <source>
        <dbReference type="Pfam" id="PF23500"/>
    </source>
</evidence>
<evidence type="ECO:0000256" key="1">
    <source>
        <dbReference type="ARBA" id="ARBA00022723"/>
    </source>
</evidence>
<dbReference type="OrthoDB" id="9812332at2"/>
<name>A0A2A4G6K1_9FLAO</name>
<gene>
    <name evidence="7" type="ORF">B7P33_14245</name>
</gene>
<dbReference type="Gene3D" id="2.60.40.420">
    <property type="entry name" value="Cupredoxins - blue copper proteins"/>
    <property type="match status" value="1"/>
</dbReference>